<keyword evidence="2" id="KW-0732">Signal</keyword>
<organism evidence="3 4">
    <name type="scientific">Cupriavidus oxalaticus</name>
    <dbReference type="NCBI Taxonomy" id="96344"/>
    <lineage>
        <taxon>Bacteria</taxon>
        <taxon>Pseudomonadati</taxon>
        <taxon>Pseudomonadota</taxon>
        <taxon>Betaproteobacteria</taxon>
        <taxon>Burkholderiales</taxon>
        <taxon>Burkholderiaceae</taxon>
        <taxon>Cupriavidus</taxon>
    </lineage>
</organism>
<dbReference type="RefSeq" id="WP_135702610.1">
    <property type="nucleotide sequence ID" value="NZ_CP038634.1"/>
</dbReference>
<dbReference type="OrthoDB" id="8970312at2"/>
<gene>
    <name evidence="3" type="ORF">E0W60_00480</name>
</gene>
<evidence type="ECO:0000256" key="1">
    <source>
        <dbReference type="SAM" id="MobiDB-lite"/>
    </source>
</evidence>
<dbReference type="EMBL" id="CP038634">
    <property type="protein sequence ID" value="QBY49754.1"/>
    <property type="molecule type" value="Genomic_DNA"/>
</dbReference>
<feature type="signal peptide" evidence="2">
    <location>
        <begin position="1"/>
        <end position="31"/>
    </location>
</feature>
<protein>
    <submittedName>
        <fullName evidence="3">Uncharacterized protein</fullName>
    </submittedName>
</protein>
<evidence type="ECO:0000313" key="4">
    <source>
        <dbReference type="Proteomes" id="UP000295294"/>
    </source>
</evidence>
<name>A0A4P7L331_9BURK</name>
<dbReference type="PROSITE" id="PS51257">
    <property type="entry name" value="PROKAR_LIPOPROTEIN"/>
    <property type="match status" value="1"/>
</dbReference>
<evidence type="ECO:0000313" key="3">
    <source>
        <dbReference type="EMBL" id="QBY49754.1"/>
    </source>
</evidence>
<reference evidence="3 4" key="1">
    <citation type="submission" date="2019-03" db="EMBL/GenBank/DDBJ databases">
        <title>Efficiently degradation of phenoxyalkanoic acid herbicides by Cupriavidus oxalaticus strain X32.</title>
        <authorList>
            <person name="Sheng X."/>
        </authorList>
    </citation>
    <scope>NUCLEOTIDE SEQUENCE [LARGE SCALE GENOMIC DNA]</scope>
    <source>
        <strain evidence="3 4">X32</strain>
    </source>
</reference>
<proteinExistence type="predicted"/>
<evidence type="ECO:0000256" key="2">
    <source>
        <dbReference type="SAM" id="SignalP"/>
    </source>
</evidence>
<dbReference type="Proteomes" id="UP000295294">
    <property type="component" value="Chromosome 1"/>
</dbReference>
<sequence>MHNNDLKALLATTLSIAALGAGMLACGPAAAQGLSDHGTDEAARYGYNLQHNGKRDPFTEGAHVNGKRDPFTDGAHVNGRRDPFTDGANQPAAGMDLAGMDRTGVSAPPAHAA</sequence>
<feature type="chain" id="PRO_5020656234" evidence="2">
    <location>
        <begin position="32"/>
        <end position="113"/>
    </location>
</feature>
<dbReference type="KEGG" id="cox:E0W60_00480"/>
<feature type="region of interest" description="Disordered" evidence="1">
    <location>
        <begin position="52"/>
        <end position="113"/>
    </location>
</feature>
<accession>A0A4P7L331</accession>
<dbReference type="AlphaFoldDB" id="A0A4P7L331"/>